<feature type="chain" id="PRO_5005839272" evidence="2">
    <location>
        <begin position="21"/>
        <end position="182"/>
    </location>
</feature>
<dbReference type="OrthoDB" id="5103851at2759"/>
<evidence type="ECO:0000256" key="2">
    <source>
        <dbReference type="SAM" id="SignalP"/>
    </source>
</evidence>
<proteinExistence type="predicted"/>
<dbReference type="EMBL" id="LGSR01000022">
    <property type="protein sequence ID" value="KOS18042.1"/>
    <property type="molecule type" value="Genomic_DNA"/>
</dbReference>
<feature type="region of interest" description="Disordered" evidence="1">
    <location>
        <begin position="102"/>
        <end position="121"/>
    </location>
</feature>
<name>A0A0M9VSS6_ESCWE</name>
<keyword evidence="4" id="KW-1185">Reference proteome</keyword>
<dbReference type="AlphaFoldDB" id="A0A0M9VSS6"/>
<organism evidence="3 4">
    <name type="scientific">Escovopsis weberi</name>
    <dbReference type="NCBI Taxonomy" id="150374"/>
    <lineage>
        <taxon>Eukaryota</taxon>
        <taxon>Fungi</taxon>
        <taxon>Dikarya</taxon>
        <taxon>Ascomycota</taxon>
        <taxon>Pezizomycotina</taxon>
        <taxon>Sordariomycetes</taxon>
        <taxon>Hypocreomycetidae</taxon>
        <taxon>Hypocreales</taxon>
        <taxon>Hypocreaceae</taxon>
        <taxon>Escovopsis</taxon>
    </lineage>
</organism>
<feature type="signal peptide" evidence="2">
    <location>
        <begin position="1"/>
        <end position="20"/>
    </location>
</feature>
<dbReference type="Proteomes" id="UP000053831">
    <property type="component" value="Unassembled WGS sequence"/>
</dbReference>
<accession>A0A0M9VSS6</accession>
<evidence type="ECO:0000313" key="4">
    <source>
        <dbReference type="Proteomes" id="UP000053831"/>
    </source>
</evidence>
<evidence type="ECO:0000256" key="1">
    <source>
        <dbReference type="SAM" id="MobiDB-lite"/>
    </source>
</evidence>
<keyword evidence="2" id="KW-0732">Signal</keyword>
<reference evidence="3 4" key="1">
    <citation type="submission" date="2015-07" db="EMBL/GenBank/DDBJ databases">
        <title>The genome of the fungus Escovopsis weberi, a specialized disease agent of ant agriculture.</title>
        <authorList>
            <person name="de Man T.J."/>
            <person name="Stajich J.E."/>
            <person name="Kubicek C.P."/>
            <person name="Chenthamara K."/>
            <person name="Atanasova L."/>
            <person name="Druzhinina I.S."/>
            <person name="Birnbaum S."/>
            <person name="Barribeau S.M."/>
            <person name="Teiling C."/>
            <person name="Suen G."/>
            <person name="Currie C."/>
            <person name="Gerardo N.M."/>
        </authorList>
    </citation>
    <scope>NUCLEOTIDE SEQUENCE [LARGE SCALE GENOMIC DNA]</scope>
</reference>
<gene>
    <name evidence="3" type="ORF">ESCO_002721</name>
</gene>
<comment type="caution">
    <text evidence="3">The sequence shown here is derived from an EMBL/GenBank/DDBJ whole genome shotgun (WGS) entry which is preliminary data.</text>
</comment>
<protein>
    <submittedName>
        <fullName evidence="3">Uncharacterized protein</fullName>
    </submittedName>
</protein>
<evidence type="ECO:0000313" key="3">
    <source>
        <dbReference type="EMBL" id="KOS18042.1"/>
    </source>
</evidence>
<sequence>MSPRSAAVAALALMARGISAIGPYSDGTTTLTGEPQLVGSATSNGMLLYSFNYCTTVQTTACAVTVSTGASPSPEYSTLSTLVGGSTAVVTVAVPISYPSAPGGSRETAAPSAANTDDSSAHWTADPVITPSASPDCRGRCLELHGRDSDRLVLDLDLAAAAAAAISDLCVLILRNLIVLWP</sequence>